<reference evidence="3" key="2">
    <citation type="journal article" date="2019" name="IMA Fungus">
        <title>Genome sequencing and comparison of five Tilletia species to identify candidate genes for the detection of regulated species infecting wheat.</title>
        <authorList>
            <person name="Nguyen H.D.T."/>
            <person name="Sultana T."/>
            <person name="Kesanakurti P."/>
            <person name="Hambleton S."/>
        </authorList>
    </citation>
    <scope>NUCLEOTIDE SEQUENCE</scope>
    <source>
        <strain evidence="3">DAOMC 238032</strain>
    </source>
</reference>
<reference evidence="2" key="3">
    <citation type="submission" date="2020-10" db="EMBL/GenBank/DDBJ databases">
        <authorList>
            <person name="Sedaghatjoo S."/>
        </authorList>
    </citation>
    <scope>NUCLEOTIDE SEQUENCE</scope>
    <source>
        <strain evidence="2">AZH3</strain>
    </source>
</reference>
<reference evidence="3" key="1">
    <citation type="submission" date="2016-04" db="EMBL/GenBank/DDBJ databases">
        <authorList>
            <person name="Nguyen H.D."/>
            <person name="Kesanakurti P."/>
            <person name="Cullis J."/>
            <person name="Levesque C.A."/>
            <person name="Hambleton S."/>
        </authorList>
    </citation>
    <scope>NUCLEOTIDE SEQUENCE</scope>
    <source>
        <strain evidence="3">DAOMC 238032</strain>
    </source>
</reference>
<dbReference type="EMBL" id="LWDD02000751">
    <property type="protein sequence ID" value="KAE8256803.1"/>
    <property type="molecule type" value="Genomic_DNA"/>
</dbReference>
<dbReference type="EMBL" id="CAJHJG010006927">
    <property type="protein sequence ID" value="CAD6960952.1"/>
    <property type="molecule type" value="Genomic_DNA"/>
</dbReference>
<feature type="compositionally biased region" description="Polar residues" evidence="1">
    <location>
        <begin position="100"/>
        <end position="109"/>
    </location>
</feature>
<comment type="caution">
    <text evidence="3">The sequence shown here is derived from an EMBL/GenBank/DDBJ whole genome shotgun (WGS) entry which is preliminary data.</text>
</comment>
<protein>
    <submittedName>
        <fullName evidence="3">Uncharacterized protein</fullName>
    </submittedName>
</protein>
<evidence type="ECO:0000313" key="4">
    <source>
        <dbReference type="Proteomes" id="UP000077671"/>
    </source>
</evidence>
<evidence type="ECO:0000313" key="5">
    <source>
        <dbReference type="Proteomes" id="UP000836402"/>
    </source>
</evidence>
<dbReference type="AlphaFoldDB" id="A0A177V1Q5"/>
<organism evidence="3 4">
    <name type="scientific">Tilletia caries</name>
    <name type="common">wheat bunt fungus</name>
    <dbReference type="NCBI Taxonomy" id="13290"/>
    <lineage>
        <taxon>Eukaryota</taxon>
        <taxon>Fungi</taxon>
        <taxon>Dikarya</taxon>
        <taxon>Basidiomycota</taxon>
        <taxon>Ustilaginomycotina</taxon>
        <taxon>Exobasidiomycetes</taxon>
        <taxon>Tilletiales</taxon>
        <taxon>Tilletiaceae</taxon>
        <taxon>Tilletia</taxon>
    </lineage>
</organism>
<feature type="region of interest" description="Disordered" evidence="1">
    <location>
        <begin position="145"/>
        <end position="180"/>
    </location>
</feature>
<feature type="compositionally biased region" description="Low complexity" evidence="1">
    <location>
        <begin position="163"/>
        <end position="176"/>
    </location>
</feature>
<sequence>MDASQRMVYRRLLRAVRASVKFHKPAASNLRRALRGEFVAALSNTSGDPADVHFEHSARNTIALLLSSAFSPRRDAFDTSHIAGAKVLAAQTASARPGPSTATSSSLHKSATEDDDDPTLHHTLAHKVVENLASLVYHHLSPHTQMQPLSKRGGGTQQVMLVSGRTSSRSRSSSNSQNDIALDVMGGDGPEGDWTNQWGRGQNDSPFSGEYRIPSLQVSSKPVRGPMGQRPNRWDGQKPMSVFLMQQQQQSSNGETTSTAKSSDSLTALQNRVLYLVERYRASREAEGESSNRTQKLLQEVRQVRGVLRSATKKAEQEERKRAVEKLPQQWLHDLVRNAEESGEAWLGGQRFGKWNRGEWLPP</sequence>
<proteinExistence type="predicted"/>
<evidence type="ECO:0000313" key="2">
    <source>
        <dbReference type="EMBL" id="CAD6960952.1"/>
    </source>
</evidence>
<name>A0A177V1Q5_9BASI</name>
<evidence type="ECO:0000313" key="3">
    <source>
        <dbReference type="EMBL" id="KAE8256803.1"/>
    </source>
</evidence>
<dbReference type="Proteomes" id="UP000836402">
    <property type="component" value="Unassembled WGS sequence"/>
</dbReference>
<evidence type="ECO:0000256" key="1">
    <source>
        <dbReference type="SAM" id="MobiDB-lite"/>
    </source>
</evidence>
<feature type="region of interest" description="Disordered" evidence="1">
    <location>
        <begin position="90"/>
        <end position="119"/>
    </location>
</feature>
<gene>
    <name evidence="3" type="ORF">A4X03_0g5039</name>
    <name evidence="2" type="ORF">JKIAZH3_G9324</name>
</gene>
<keyword evidence="5" id="KW-1185">Reference proteome</keyword>
<accession>A0A177V1Q5</accession>
<dbReference type="Proteomes" id="UP000077671">
    <property type="component" value="Unassembled WGS sequence"/>
</dbReference>